<protein>
    <recommendedName>
        <fullName evidence="2">Protein kinase domain-containing protein</fullName>
    </recommendedName>
</protein>
<dbReference type="Gene3D" id="1.10.510.10">
    <property type="entry name" value="Transferase(Phosphotransferase) domain 1"/>
    <property type="match status" value="1"/>
</dbReference>
<dbReference type="GO" id="GO:0005524">
    <property type="term" value="F:ATP binding"/>
    <property type="evidence" value="ECO:0007669"/>
    <property type="project" value="InterPro"/>
</dbReference>
<evidence type="ECO:0000313" key="4">
    <source>
        <dbReference type="Proteomes" id="UP001275084"/>
    </source>
</evidence>
<dbReference type="SUPFAM" id="SSF56112">
    <property type="entry name" value="Protein kinase-like (PK-like)"/>
    <property type="match status" value="1"/>
</dbReference>
<proteinExistence type="predicted"/>
<name>A0AAJ0HVV6_9PEZI</name>
<sequence>MADNENARLRQALAESERRNVEYERRVKEAERRALDERRRREAAEKMMEPQTLAPYLDACHTFSLAIKVVTDHSLTTRGNTTDPTGRFYPRQIIPWDDFPARQEKIWEQLSDPSFLSQHTFPSQNQLKWVQSLIRPINCEERLRIFERDTVEIAVQKLIAAACENPLLRDSLGLRGVVMFQDQSCIHRTSGGGADIAVVAIKYKSPHELSQNEVVTGLTSKIQPDQDVINENGKGIAFTAKRLTTAIIIQLFSSMIDKNTQYGYVCTGQTFIFLHIPDNPTTVYYHICIPNLDVTDKDKNRLRHTAVAQVFTFILQALQAAPPLQSWYDLTTGLGIWPVEYEKKPDDEESNDKLAKTPPSACNKRKEPSASPYNPPHQGGIPRSPIHTRSHCKEPAWERIEDRPYCTHQCLLGLAFGGPMDKSCPNAATHGPKHIPAVEFRRLLRAQLATDRGADADCVTLYLSGAVGSLFKLRLSAHGYTLVAKGVQAEDMEKLQFENGIYNELRTIQGKHIPVCLGLIDLVLPYYYNGGKFRHFLFLSWGGQSLSRCMDQIKNKASAIDAVTSIFTGIHRLGVLHGDAEPRNILYDATKGTFMATDFGEAKHYRLQPLSSINPNTKGRKRKLGDRFERELSLVVDSVSRCLRAS</sequence>
<dbReference type="PROSITE" id="PS50011">
    <property type="entry name" value="PROTEIN_KINASE_DOM"/>
    <property type="match status" value="1"/>
</dbReference>
<gene>
    <name evidence="3" type="ORF">B0T25DRAFT_492773</name>
</gene>
<organism evidence="3 4">
    <name type="scientific">Lasiosphaeria hispida</name>
    <dbReference type="NCBI Taxonomy" id="260671"/>
    <lineage>
        <taxon>Eukaryota</taxon>
        <taxon>Fungi</taxon>
        <taxon>Dikarya</taxon>
        <taxon>Ascomycota</taxon>
        <taxon>Pezizomycotina</taxon>
        <taxon>Sordariomycetes</taxon>
        <taxon>Sordariomycetidae</taxon>
        <taxon>Sordariales</taxon>
        <taxon>Lasiosphaeriaceae</taxon>
        <taxon>Lasiosphaeria</taxon>
    </lineage>
</organism>
<evidence type="ECO:0000259" key="2">
    <source>
        <dbReference type="PROSITE" id="PS50011"/>
    </source>
</evidence>
<dbReference type="AlphaFoldDB" id="A0AAJ0HVV6"/>
<comment type="caution">
    <text evidence="3">The sequence shown here is derived from an EMBL/GenBank/DDBJ whole genome shotgun (WGS) entry which is preliminary data.</text>
</comment>
<keyword evidence="4" id="KW-1185">Reference proteome</keyword>
<dbReference type="GO" id="GO:0004672">
    <property type="term" value="F:protein kinase activity"/>
    <property type="evidence" value="ECO:0007669"/>
    <property type="project" value="InterPro"/>
</dbReference>
<reference evidence="3" key="1">
    <citation type="journal article" date="2023" name="Mol. Phylogenet. Evol.">
        <title>Genome-scale phylogeny and comparative genomics of the fungal order Sordariales.</title>
        <authorList>
            <person name="Hensen N."/>
            <person name="Bonometti L."/>
            <person name="Westerberg I."/>
            <person name="Brannstrom I.O."/>
            <person name="Guillou S."/>
            <person name="Cros-Aarteil S."/>
            <person name="Calhoun S."/>
            <person name="Haridas S."/>
            <person name="Kuo A."/>
            <person name="Mondo S."/>
            <person name="Pangilinan J."/>
            <person name="Riley R."/>
            <person name="LaButti K."/>
            <person name="Andreopoulos B."/>
            <person name="Lipzen A."/>
            <person name="Chen C."/>
            <person name="Yan M."/>
            <person name="Daum C."/>
            <person name="Ng V."/>
            <person name="Clum A."/>
            <person name="Steindorff A."/>
            <person name="Ohm R.A."/>
            <person name="Martin F."/>
            <person name="Silar P."/>
            <person name="Natvig D.O."/>
            <person name="Lalanne C."/>
            <person name="Gautier V."/>
            <person name="Ament-Velasquez S.L."/>
            <person name="Kruys A."/>
            <person name="Hutchinson M.I."/>
            <person name="Powell A.J."/>
            <person name="Barry K."/>
            <person name="Miller A.N."/>
            <person name="Grigoriev I.V."/>
            <person name="Debuchy R."/>
            <person name="Gladieux P."/>
            <person name="Hiltunen Thoren M."/>
            <person name="Johannesson H."/>
        </authorList>
    </citation>
    <scope>NUCLEOTIDE SEQUENCE</scope>
    <source>
        <strain evidence="3">CBS 955.72</strain>
    </source>
</reference>
<evidence type="ECO:0000313" key="3">
    <source>
        <dbReference type="EMBL" id="KAK3363862.1"/>
    </source>
</evidence>
<dbReference type="InterPro" id="IPR000719">
    <property type="entry name" value="Prot_kinase_dom"/>
</dbReference>
<feature type="region of interest" description="Disordered" evidence="1">
    <location>
        <begin position="344"/>
        <end position="389"/>
    </location>
</feature>
<feature type="compositionally biased region" description="Basic and acidic residues" evidence="1">
    <location>
        <begin position="344"/>
        <end position="355"/>
    </location>
</feature>
<reference evidence="3" key="2">
    <citation type="submission" date="2023-06" db="EMBL/GenBank/DDBJ databases">
        <authorList>
            <consortium name="Lawrence Berkeley National Laboratory"/>
            <person name="Haridas S."/>
            <person name="Hensen N."/>
            <person name="Bonometti L."/>
            <person name="Westerberg I."/>
            <person name="Brannstrom I.O."/>
            <person name="Guillou S."/>
            <person name="Cros-Aarteil S."/>
            <person name="Calhoun S."/>
            <person name="Kuo A."/>
            <person name="Mondo S."/>
            <person name="Pangilinan J."/>
            <person name="Riley R."/>
            <person name="Labutti K."/>
            <person name="Andreopoulos B."/>
            <person name="Lipzen A."/>
            <person name="Chen C."/>
            <person name="Yanf M."/>
            <person name="Daum C."/>
            <person name="Ng V."/>
            <person name="Clum A."/>
            <person name="Steindorff A."/>
            <person name="Ohm R."/>
            <person name="Martin F."/>
            <person name="Silar P."/>
            <person name="Natvig D."/>
            <person name="Lalanne C."/>
            <person name="Gautier V."/>
            <person name="Ament-Velasquez S.L."/>
            <person name="Kruys A."/>
            <person name="Hutchinson M.I."/>
            <person name="Powell A.J."/>
            <person name="Barry K."/>
            <person name="Miller A.N."/>
            <person name="Grigoriev I.V."/>
            <person name="Debuchy R."/>
            <person name="Gladieux P."/>
            <person name="Thoren M.H."/>
            <person name="Johannesson H."/>
        </authorList>
    </citation>
    <scope>NUCLEOTIDE SEQUENCE</scope>
    <source>
        <strain evidence="3">CBS 955.72</strain>
    </source>
</reference>
<feature type="domain" description="Protein kinase" evidence="2">
    <location>
        <begin position="456"/>
        <end position="646"/>
    </location>
</feature>
<evidence type="ECO:0000256" key="1">
    <source>
        <dbReference type="SAM" id="MobiDB-lite"/>
    </source>
</evidence>
<dbReference type="Proteomes" id="UP001275084">
    <property type="component" value="Unassembled WGS sequence"/>
</dbReference>
<dbReference type="EMBL" id="JAUIQD010000001">
    <property type="protein sequence ID" value="KAK3363862.1"/>
    <property type="molecule type" value="Genomic_DNA"/>
</dbReference>
<feature type="region of interest" description="Disordered" evidence="1">
    <location>
        <begin position="20"/>
        <end position="47"/>
    </location>
</feature>
<dbReference type="InterPro" id="IPR011009">
    <property type="entry name" value="Kinase-like_dom_sf"/>
</dbReference>
<accession>A0AAJ0HVV6</accession>